<dbReference type="Proteomes" id="UP000516160">
    <property type="component" value="Chromosome"/>
</dbReference>
<accession>A0A7G9W5W1</accession>
<dbReference type="InterPro" id="IPR004701">
    <property type="entry name" value="PTS_EIIA_man-typ"/>
</dbReference>
<sequence>MRKIVLATHGAFADGIKSCLETLIGHGASIKYISAYTQNTDIDKEIREFFSNIDDDDELVIFTDLMGGSITQKFVPFCHRPNTFLIAGFNLAIVLEIVLNDSKLSKKEVLKLINNAREQLTCVNYTDLPYQYE</sequence>
<keyword evidence="4" id="KW-1185">Reference proteome</keyword>
<dbReference type="GO" id="GO:0016740">
    <property type="term" value="F:transferase activity"/>
    <property type="evidence" value="ECO:0007669"/>
    <property type="project" value="UniProtKB-KW"/>
</dbReference>
<dbReference type="GO" id="GO:0016020">
    <property type="term" value="C:membrane"/>
    <property type="evidence" value="ECO:0007669"/>
    <property type="project" value="InterPro"/>
</dbReference>
<evidence type="ECO:0000313" key="4">
    <source>
        <dbReference type="Proteomes" id="UP000516160"/>
    </source>
</evidence>
<dbReference type="PROSITE" id="PS51096">
    <property type="entry name" value="PTS_EIIA_TYPE_4"/>
    <property type="match status" value="1"/>
</dbReference>
<dbReference type="Pfam" id="PF03610">
    <property type="entry name" value="EIIA-man"/>
    <property type="match status" value="1"/>
</dbReference>
<gene>
    <name evidence="3" type="ORF">HYG86_04445</name>
</gene>
<dbReference type="Gene3D" id="3.40.50.510">
    <property type="entry name" value="Phosphotransferase system, mannose-type IIA component"/>
    <property type="match status" value="1"/>
</dbReference>
<evidence type="ECO:0000256" key="1">
    <source>
        <dbReference type="ARBA" id="ARBA00022679"/>
    </source>
</evidence>
<proteinExistence type="predicted"/>
<evidence type="ECO:0000313" key="3">
    <source>
        <dbReference type="EMBL" id="QNO14073.1"/>
    </source>
</evidence>
<name>A0A7G9W5W1_ALKCA</name>
<dbReference type="EMBL" id="CP058559">
    <property type="protein sequence ID" value="QNO14073.1"/>
    <property type="molecule type" value="Genomic_DNA"/>
</dbReference>
<dbReference type="InterPro" id="IPR036662">
    <property type="entry name" value="PTS_EIIA_man-typ_sf"/>
</dbReference>
<feature type="domain" description="PTS EIIA type-4" evidence="2">
    <location>
        <begin position="1"/>
        <end position="120"/>
    </location>
</feature>
<dbReference type="AlphaFoldDB" id="A0A7G9W5W1"/>
<organism evidence="3 4">
    <name type="scientific">Alkalicella caledoniensis</name>
    <dbReference type="NCBI Taxonomy" id="2731377"/>
    <lineage>
        <taxon>Bacteria</taxon>
        <taxon>Bacillati</taxon>
        <taxon>Bacillota</taxon>
        <taxon>Clostridia</taxon>
        <taxon>Eubacteriales</taxon>
        <taxon>Proteinivoracaceae</taxon>
        <taxon>Alkalicella</taxon>
    </lineage>
</organism>
<evidence type="ECO:0000259" key="2">
    <source>
        <dbReference type="PROSITE" id="PS51096"/>
    </source>
</evidence>
<dbReference type="PANTHER" id="PTHR33799:SF1">
    <property type="entry name" value="PTS SYSTEM MANNOSE-SPECIFIC EIIAB COMPONENT-RELATED"/>
    <property type="match status" value="1"/>
</dbReference>
<reference evidence="3 4" key="1">
    <citation type="submission" date="2020-07" db="EMBL/GenBank/DDBJ databases">
        <title>Alkalicella. sp. LB2 genome.</title>
        <authorList>
            <person name="Postec A."/>
            <person name="Quemeneur M."/>
        </authorList>
    </citation>
    <scope>NUCLEOTIDE SEQUENCE [LARGE SCALE GENOMIC DNA]</scope>
    <source>
        <strain evidence="3 4">LB2</strain>
    </source>
</reference>
<dbReference type="GO" id="GO:0009401">
    <property type="term" value="P:phosphoenolpyruvate-dependent sugar phosphotransferase system"/>
    <property type="evidence" value="ECO:0007669"/>
    <property type="project" value="InterPro"/>
</dbReference>
<dbReference type="SUPFAM" id="SSF53062">
    <property type="entry name" value="PTS system fructose IIA component-like"/>
    <property type="match status" value="1"/>
</dbReference>
<dbReference type="RefSeq" id="WP_213167734.1">
    <property type="nucleotide sequence ID" value="NZ_CP058559.1"/>
</dbReference>
<dbReference type="PANTHER" id="PTHR33799">
    <property type="entry name" value="PTS PERMEASE-RELATED-RELATED"/>
    <property type="match status" value="1"/>
</dbReference>
<keyword evidence="1" id="KW-0808">Transferase</keyword>
<dbReference type="InterPro" id="IPR051471">
    <property type="entry name" value="Bacterial_PTS_sugar_comp"/>
</dbReference>
<protein>
    <submittedName>
        <fullName evidence="3">PTS fructose transporter subunit IIA</fullName>
    </submittedName>
</protein>
<dbReference type="KEGG" id="acae:HYG86_04445"/>